<name>A0A8H6JBQ2_9PEZI</name>
<dbReference type="AlphaFoldDB" id="A0A8H6JBQ2"/>
<sequence>MADNLHEQTDTGSQTRTPSTSPEPATFSAPSSLSPEPQPIPYVPGSVSWARFRYTRDLSDLTEATDRIQDAITRAADDAEKLEIFQLLERMTMELLGIHRGTESTELLRATLGIARTCVRTLPPSCDRRWVAFNILAKVASTLFAHTLERDLIDEAVTALRQVSRTETPDDNPLWAEQRMVHAIALCTRYTHFHNEDDINDAIRMSREAMIWIGEHEDEDKVGDAAGNHGNVLAKWALARPGRWDDLRDSVAFNRKAIQLCKPHKVAKWQFELGKKLRSLYMASKNRACIDEAIACTEQSLQFWKRAPGWHAWAEVRASLSKNYWYRYNYQYYKEPLDLDRSIVEMGAVCDNLTPESPSYRVNSENWALAALLFHKYSHENGTVDDLEEAIDRAMVAVADMSPDAPSWLNDHGTVMCMVRQRCREHRFQPDTEYYLELYITGLSQRIAFGFTDASERLCVLEELAWALRLNYRLTKRNTDFLPYVTGQKDYVEALPRDSPIYIKELRRLAHGVIEAFDELDDGYVDQTIALMEASLPDVRPFVGRETLACFDALVDLYSLRYESRRDTEDLRAAADIVQLTNEERLSREGDDGDEYGEIVDASASSSSDESDSDESTSDESSYDESEDEEAREEEARNADEEARAIEGDLRNVRDTSNEETSEDEVRVWEPSSDGNAAEDDQSSSNGEIIGSESEFWVNQWYFMPDDLAPPPSPSPSPSVYSPW</sequence>
<proteinExistence type="predicted"/>
<feature type="region of interest" description="Disordered" evidence="1">
    <location>
        <begin position="1"/>
        <end position="40"/>
    </location>
</feature>
<reference evidence="2" key="1">
    <citation type="journal article" date="2020" name="Phytopathology">
        <title>Genome Sequence Resources of Colletotrichum truncatum, C. plurivorum, C. musicola, and C. sojae: Four Species Pathogenic to Soybean (Glycine max).</title>
        <authorList>
            <person name="Rogerio F."/>
            <person name="Boufleur T.R."/>
            <person name="Ciampi-Guillardi M."/>
            <person name="Sukno S.A."/>
            <person name="Thon M.R."/>
            <person name="Massola Junior N.S."/>
            <person name="Baroncelli R."/>
        </authorList>
    </citation>
    <scope>NUCLEOTIDE SEQUENCE</scope>
    <source>
        <strain evidence="2">LFN00145</strain>
    </source>
</reference>
<feature type="region of interest" description="Disordered" evidence="1">
    <location>
        <begin position="584"/>
        <end position="692"/>
    </location>
</feature>
<feature type="compositionally biased region" description="Polar residues" evidence="1">
    <location>
        <begin position="10"/>
        <end position="35"/>
    </location>
</feature>
<feature type="region of interest" description="Disordered" evidence="1">
    <location>
        <begin position="704"/>
        <end position="724"/>
    </location>
</feature>
<evidence type="ECO:0000256" key="1">
    <source>
        <dbReference type="SAM" id="MobiDB-lite"/>
    </source>
</evidence>
<keyword evidence="3" id="KW-1185">Reference proteome</keyword>
<organism evidence="2 3">
    <name type="scientific">Colletotrichum plurivorum</name>
    <dbReference type="NCBI Taxonomy" id="2175906"/>
    <lineage>
        <taxon>Eukaryota</taxon>
        <taxon>Fungi</taxon>
        <taxon>Dikarya</taxon>
        <taxon>Ascomycota</taxon>
        <taxon>Pezizomycotina</taxon>
        <taxon>Sordariomycetes</taxon>
        <taxon>Hypocreomycetidae</taxon>
        <taxon>Glomerellales</taxon>
        <taxon>Glomerellaceae</taxon>
        <taxon>Colletotrichum</taxon>
        <taxon>Colletotrichum orchidearum species complex</taxon>
    </lineage>
</organism>
<gene>
    <name evidence="2" type="ORF">CPLU01_15376</name>
</gene>
<feature type="compositionally biased region" description="Acidic residues" evidence="1">
    <location>
        <begin position="609"/>
        <end position="633"/>
    </location>
</feature>
<protein>
    <submittedName>
        <fullName evidence="2">TPR domain-containing protein</fullName>
    </submittedName>
</protein>
<dbReference type="Proteomes" id="UP000654918">
    <property type="component" value="Unassembled WGS sequence"/>
</dbReference>
<accession>A0A8H6JBQ2</accession>
<dbReference type="EMBL" id="WIGO01000510">
    <property type="protein sequence ID" value="KAF6810132.1"/>
    <property type="molecule type" value="Genomic_DNA"/>
</dbReference>
<feature type="compositionally biased region" description="Low complexity" evidence="1">
    <location>
        <begin position="683"/>
        <end position="692"/>
    </location>
</feature>
<evidence type="ECO:0000313" key="3">
    <source>
        <dbReference type="Proteomes" id="UP000654918"/>
    </source>
</evidence>
<feature type="compositionally biased region" description="Pro residues" evidence="1">
    <location>
        <begin position="708"/>
        <end position="717"/>
    </location>
</feature>
<feature type="compositionally biased region" description="Basic and acidic residues" evidence="1">
    <location>
        <begin position="634"/>
        <end position="657"/>
    </location>
</feature>
<evidence type="ECO:0000313" key="2">
    <source>
        <dbReference type="EMBL" id="KAF6810132.1"/>
    </source>
</evidence>
<comment type="caution">
    <text evidence="2">The sequence shown here is derived from an EMBL/GenBank/DDBJ whole genome shotgun (WGS) entry which is preliminary data.</text>
</comment>